<dbReference type="Proteomes" id="UP000800035">
    <property type="component" value="Unassembled WGS sequence"/>
</dbReference>
<dbReference type="SMART" id="SM00829">
    <property type="entry name" value="PKS_ER"/>
    <property type="match status" value="1"/>
</dbReference>
<dbReference type="Gene3D" id="3.90.180.10">
    <property type="entry name" value="Medium-chain alcohol dehydrogenases, catalytic domain"/>
    <property type="match status" value="1"/>
</dbReference>
<proteinExistence type="predicted"/>
<organism evidence="3 4">
    <name type="scientific">Byssothecium circinans</name>
    <dbReference type="NCBI Taxonomy" id="147558"/>
    <lineage>
        <taxon>Eukaryota</taxon>
        <taxon>Fungi</taxon>
        <taxon>Dikarya</taxon>
        <taxon>Ascomycota</taxon>
        <taxon>Pezizomycotina</taxon>
        <taxon>Dothideomycetes</taxon>
        <taxon>Pleosporomycetidae</taxon>
        <taxon>Pleosporales</taxon>
        <taxon>Massarineae</taxon>
        <taxon>Massarinaceae</taxon>
        <taxon>Byssothecium</taxon>
    </lineage>
</organism>
<gene>
    <name evidence="3" type="ORF">CC80DRAFT_393937</name>
</gene>
<dbReference type="PANTHER" id="PTHR45681:SF6">
    <property type="entry name" value="POLYKETIDE SYNTHASE 37"/>
    <property type="match status" value="1"/>
</dbReference>
<dbReference type="AlphaFoldDB" id="A0A6A5TVV2"/>
<keyword evidence="4" id="KW-1185">Reference proteome</keyword>
<dbReference type="EMBL" id="ML977006">
    <property type="protein sequence ID" value="KAF1953067.1"/>
    <property type="molecule type" value="Genomic_DNA"/>
</dbReference>
<dbReference type="GO" id="GO:0016491">
    <property type="term" value="F:oxidoreductase activity"/>
    <property type="evidence" value="ECO:0007669"/>
    <property type="project" value="InterPro"/>
</dbReference>
<dbReference type="OrthoDB" id="329835at2759"/>
<feature type="domain" description="Enoyl reductase (ER)" evidence="2">
    <location>
        <begin position="1"/>
        <end position="142"/>
    </location>
</feature>
<dbReference type="InterPro" id="IPR036291">
    <property type="entry name" value="NAD(P)-bd_dom_sf"/>
</dbReference>
<feature type="non-terminal residue" evidence="3">
    <location>
        <position position="142"/>
    </location>
</feature>
<dbReference type="InterPro" id="IPR011032">
    <property type="entry name" value="GroES-like_sf"/>
</dbReference>
<dbReference type="InterPro" id="IPR050444">
    <property type="entry name" value="Polyketide_Synthase"/>
</dbReference>
<keyword evidence="1" id="KW-0808">Transferase</keyword>
<dbReference type="GO" id="GO:0016740">
    <property type="term" value="F:transferase activity"/>
    <property type="evidence" value="ECO:0007669"/>
    <property type="project" value="UniProtKB-KW"/>
</dbReference>
<dbReference type="CDD" id="cd05195">
    <property type="entry name" value="enoyl_red"/>
    <property type="match status" value="1"/>
</dbReference>
<reference evidence="3" key="1">
    <citation type="journal article" date="2020" name="Stud. Mycol.">
        <title>101 Dothideomycetes genomes: a test case for predicting lifestyles and emergence of pathogens.</title>
        <authorList>
            <person name="Haridas S."/>
            <person name="Albert R."/>
            <person name="Binder M."/>
            <person name="Bloem J."/>
            <person name="Labutti K."/>
            <person name="Salamov A."/>
            <person name="Andreopoulos B."/>
            <person name="Baker S."/>
            <person name="Barry K."/>
            <person name="Bills G."/>
            <person name="Bluhm B."/>
            <person name="Cannon C."/>
            <person name="Castanera R."/>
            <person name="Culley D."/>
            <person name="Daum C."/>
            <person name="Ezra D."/>
            <person name="Gonzalez J."/>
            <person name="Henrissat B."/>
            <person name="Kuo A."/>
            <person name="Liang C."/>
            <person name="Lipzen A."/>
            <person name="Lutzoni F."/>
            <person name="Magnuson J."/>
            <person name="Mondo S."/>
            <person name="Nolan M."/>
            <person name="Ohm R."/>
            <person name="Pangilinan J."/>
            <person name="Park H.-J."/>
            <person name="Ramirez L."/>
            <person name="Alfaro M."/>
            <person name="Sun H."/>
            <person name="Tritt A."/>
            <person name="Yoshinaga Y."/>
            <person name="Zwiers L.-H."/>
            <person name="Turgeon B."/>
            <person name="Goodwin S."/>
            <person name="Spatafora J."/>
            <person name="Crous P."/>
            <person name="Grigoriev I."/>
        </authorList>
    </citation>
    <scope>NUCLEOTIDE SEQUENCE</scope>
    <source>
        <strain evidence="3">CBS 675.92</strain>
    </source>
</reference>
<feature type="non-terminal residue" evidence="3">
    <location>
        <position position="1"/>
    </location>
</feature>
<evidence type="ECO:0000256" key="1">
    <source>
        <dbReference type="ARBA" id="ARBA00022679"/>
    </source>
</evidence>
<sequence length="142" mass="15035">KPGDRVFTVASYCFSNKLITSQDLLANIPDGLSMEGAGTMGTVFTTAIYALCHLRPLTKGQTILMHSACGAVGIAAIQIAQMIGAKIFATVASLMDTFDIPRDQIFDSHSNSFVKEVLASTSGQGVDIALNSLAGELLHSKW</sequence>
<accession>A0A6A5TVV2</accession>
<dbReference type="SUPFAM" id="SSF50129">
    <property type="entry name" value="GroES-like"/>
    <property type="match status" value="1"/>
</dbReference>
<dbReference type="InterPro" id="IPR020843">
    <property type="entry name" value="ER"/>
</dbReference>
<dbReference type="SUPFAM" id="SSF51735">
    <property type="entry name" value="NAD(P)-binding Rossmann-fold domains"/>
    <property type="match status" value="1"/>
</dbReference>
<evidence type="ECO:0000259" key="2">
    <source>
        <dbReference type="SMART" id="SM00829"/>
    </source>
</evidence>
<evidence type="ECO:0000313" key="3">
    <source>
        <dbReference type="EMBL" id="KAF1953067.1"/>
    </source>
</evidence>
<protein>
    <submittedName>
        <fullName evidence="3">NAD(P)-binding protein</fullName>
    </submittedName>
</protein>
<name>A0A6A5TVV2_9PLEO</name>
<evidence type="ECO:0000313" key="4">
    <source>
        <dbReference type="Proteomes" id="UP000800035"/>
    </source>
</evidence>
<dbReference type="PANTHER" id="PTHR45681">
    <property type="entry name" value="POLYKETIDE SYNTHASE 44-RELATED"/>
    <property type="match status" value="1"/>
</dbReference>